<comment type="caution">
    <text evidence="1">The sequence shown here is derived from an EMBL/GenBank/DDBJ whole genome shotgun (WGS) entry which is preliminary data.</text>
</comment>
<keyword evidence="2" id="KW-1185">Reference proteome</keyword>
<dbReference type="Proteomes" id="UP001596043">
    <property type="component" value="Unassembled WGS sequence"/>
</dbReference>
<accession>A0ABV9HY39</accession>
<evidence type="ECO:0000313" key="2">
    <source>
        <dbReference type="Proteomes" id="UP001596043"/>
    </source>
</evidence>
<proteinExistence type="predicted"/>
<dbReference type="EMBL" id="JBHSFV010000009">
    <property type="protein sequence ID" value="MFC4635084.1"/>
    <property type="molecule type" value="Genomic_DNA"/>
</dbReference>
<dbReference type="RefSeq" id="WP_379979967.1">
    <property type="nucleotide sequence ID" value="NZ_JBHSFV010000009.1"/>
</dbReference>
<name>A0ABV9HY39_9FLAO</name>
<evidence type="ECO:0000313" key="1">
    <source>
        <dbReference type="EMBL" id="MFC4635084.1"/>
    </source>
</evidence>
<organism evidence="1 2">
    <name type="scientific">Dokdonia ponticola</name>
    <dbReference type="NCBI Taxonomy" id="2041041"/>
    <lineage>
        <taxon>Bacteria</taxon>
        <taxon>Pseudomonadati</taxon>
        <taxon>Bacteroidota</taxon>
        <taxon>Flavobacteriia</taxon>
        <taxon>Flavobacteriales</taxon>
        <taxon>Flavobacteriaceae</taxon>
        <taxon>Dokdonia</taxon>
    </lineage>
</organism>
<gene>
    <name evidence="1" type="ORF">ACFO3O_14275</name>
</gene>
<protein>
    <submittedName>
        <fullName evidence="1">Uncharacterized protein</fullName>
    </submittedName>
</protein>
<sequence length="284" mass="30993">MNIKYLFLVVLFATFQPKSNAQQQVSLEDFGLSFTLPAGWTGDIQGEYIVLGHTSIPGMMILSDNPNRTIEAVVSTAQQGIQEDGFNLTADGAFKTVSSKRAEGFYKGTYDYSTAVKAYAIGLIDGYGKGMSIVILTETSAFSNDHINAANQLAKSVRFFKPKASPVTLQWQNRIVGKKLTHRYTSGGVGGSSDTRIITLCTNGTFTYYGNTSANLDGPSGFGYANSNEDSRGNYTIFSVQNNAYLTLNFENGNESEYTLTRNESGHTFLENSRYTVMDAEGCD</sequence>
<reference evidence="2" key="1">
    <citation type="journal article" date="2019" name="Int. J. Syst. Evol. Microbiol.">
        <title>The Global Catalogue of Microorganisms (GCM) 10K type strain sequencing project: providing services to taxonomists for standard genome sequencing and annotation.</title>
        <authorList>
            <consortium name="The Broad Institute Genomics Platform"/>
            <consortium name="The Broad Institute Genome Sequencing Center for Infectious Disease"/>
            <person name="Wu L."/>
            <person name="Ma J."/>
        </authorList>
    </citation>
    <scope>NUCLEOTIDE SEQUENCE [LARGE SCALE GENOMIC DNA]</scope>
    <source>
        <strain evidence="2">YJ-61-S</strain>
    </source>
</reference>